<evidence type="ECO:0000313" key="1">
    <source>
        <dbReference type="EMBL" id="CAK5087191.1"/>
    </source>
</evidence>
<gene>
    <name evidence="1" type="ORF">MENTE1834_LOCUS34724</name>
</gene>
<organism evidence="1 2">
    <name type="scientific">Meloidogyne enterolobii</name>
    <name type="common">Root-knot nematode worm</name>
    <name type="synonym">Meloidogyne mayaguensis</name>
    <dbReference type="NCBI Taxonomy" id="390850"/>
    <lineage>
        <taxon>Eukaryota</taxon>
        <taxon>Metazoa</taxon>
        <taxon>Ecdysozoa</taxon>
        <taxon>Nematoda</taxon>
        <taxon>Chromadorea</taxon>
        <taxon>Rhabditida</taxon>
        <taxon>Tylenchina</taxon>
        <taxon>Tylenchomorpha</taxon>
        <taxon>Tylenchoidea</taxon>
        <taxon>Meloidogynidae</taxon>
        <taxon>Meloidogyninae</taxon>
        <taxon>Meloidogyne</taxon>
    </lineage>
</organism>
<proteinExistence type="predicted"/>
<sequence length="57" mass="6486">MVIVNLIPLVEKKEQAVNDIFVHVTDPSEHETITTFVHSSFPIPRVFFADKTCSFLP</sequence>
<protein>
    <submittedName>
        <fullName evidence="1">Uncharacterized protein</fullName>
    </submittedName>
</protein>
<keyword evidence="2" id="KW-1185">Reference proteome</keyword>
<reference evidence="1" key="1">
    <citation type="submission" date="2023-11" db="EMBL/GenBank/DDBJ databases">
        <authorList>
            <person name="Poullet M."/>
        </authorList>
    </citation>
    <scope>NUCLEOTIDE SEQUENCE</scope>
    <source>
        <strain evidence="1">E1834</strain>
    </source>
</reference>
<dbReference type="EMBL" id="CAVMJV010000064">
    <property type="protein sequence ID" value="CAK5087191.1"/>
    <property type="molecule type" value="Genomic_DNA"/>
</dbReference>
<comment type="caution">
    <text evidence="1">The sequence shown here is derived from an EMBL/GenBank/DDBJ whole genome shotgun (WGS) entry which is preliminary data.</text>
</comment>
<dbReference type="Proteomes" id="UP001497535">
    <property type="component" value="Unassembled WGS sequence"/>
</dbReference>
<name>A0ACB1A821_MELEN</name>
<accession>A0ACB1A821</accession>
<evidence type="ECO:0000313" key="2">
    <source>
        <dbReference type="Proteomes" id="UP001497535"/>
    </source>
</evidence>